<dbReference type="STRING" id="55188.A0A2H5QLV4"/>
<comment type="catalytic activity">
    <reaction evidence="8">
        <text>GTP + H2O = GDP + phosphate + H(+)</text>
        <dbReference type="Rhea" id="RHEA:19669"/>
        <dbReference type="ChEBI" id="CHEBI:15377"/>
        <dbReference type="ChEBI" id="CHEBI:15378"/>
        <dbReference type="ChEBI" id="CHEBI:37565"/>
        <dbReference type="ChEBI" id="CHEBI:43474"/>
        <dbReference type="ChEBI" id="CHEBI:58189"/>
    </reaction>
    <physiologicalReaction direction="left-to-right" evidence="8">
        <dbReference type="Rhea" id="RHEA:19670"/>
    </physiologicalReaction>
</comment>
<dbReference type="GO" id="GO:0005737">
    <property type="term" value="C:cytoplasm"/>
    <property type="evidence" value="ECO:0007669"/>
    <property type="project" value="UniProtKB-SubCell"/>
</dbReference>
<feature type="region of interest" description="Disordered" evidence="9">
    <location>
        <begin position="106"/>
        <end position="126"/>
    </location>
</feature>
<evidence type="ECO:0000256" key="3">
    <source>
        <dbReference type="ARBA" id="ARBA00022490"/>
    </source>
</evidence>
<dbReference type="Pfam" id="PF03953">
    <property type="entry name" value="Tubulin_C"/>
    <property type="match status" value="1"/>
</dbReference>
<proteinExistence type="inferred from homology"/>
<comment type="caution">
    <text evidence="11">The sequence shown here is derived from an EMBL/GenBank/DDBJ whole genome shotgun (WGS) entry which is preliminary data.</text>
</comment>
<evidence type="ECO:0000256" key="4">
    <source>
        <dbReference type="ARBA" id="ARBA00022701"/>
    </source>
</evidence>
<dbReference type="AlphaFoldDB" id="A0A2H5QLV4"/>
<dbReference type="Gene3D" id="3.30.1330.20">
    <property type="entry name" value="Tubulin/FtsZ, C-terminal domain"/>
    <property type="match status" value="1"/>
</dbReference>
<feature type="domain" description="Tubulin/FtsZ 2-layer sandwich" evidence="10">
    <location>
        <begin position="29"/>
        <end position="83"/>
    </location>
</feature>
<dbReference type="GO" id="GO:0007017">
    <property type="term" value="P:microtubule-based process"/>
    <property type="evidence" value="ECO:0007669"/>
    <property type="project" value="InterPro"/>
</dbReference>
<dbReference type="EMBL" id="BDQV01000499">
    <property type="protein sequence ID" value="GAY65609.1"/>
    <property type="molecule type" value="Genomic_DNA"/>
</dbReference>
<dbReference type="PANTHER" id="PTHR11588">
    <property type="entry name" value="TUBULIN"/>
    <property type="match status" value="1"/>
</dbReference>
<comment type="subcellular location">
    <subcellularLocation>
        <location evidence="1">Cytoplasm</location>
    </subcellularLocation>
</comment>
<evidence type="ECO:0000313" key="12">
    <source>
        <dbReference type="Proteomes" id="UP000236630"/>
    </source>
</evidence>
<organism evidence="11 12">
    <name type="scientific">Citrus unshiu</name>
    <name type="common">Satsuma mandarin</name>
    <name type="synonym">Citrus nobilis var. unshiu</name>
    <dbReference type="NCBI Taxonomy" id="55188"/>
    <lineage>
        <taxon>Eukaryota</taxon>
        <taxon>Viridiplantae</taxon>
        <taxon>Streptophyta</taxon>
        <taxon>Embryophyta</taxon>
        <taxon>Tracheophyta</taxon>
        <taxon>Spermatophyta</taxon>
        <taxon>Magnoliopsida</taxon>
        <taxon>eudicotyledons</taxon>
        <taxon>Gunneridae</taxon>
        <taxon>Pentapetalae</taxon>
        <taxon>rosids</taxon>
        <taxon>malvids</taxon>
        <taxon>Sapindales</taxon>
        <taxon>Rutaceae</taxon>
        <taxon>Aurantioideae</taxon>
        <taxon>Citrus</taxon>
    </lineage>
</organism>
<keyword evidence="12" id="KW-1185">Reference proteome</keyword>
<gene>
    <name evidence="11" type="ORF">CUMW_242470</name>
</gene>
<dbReference type="Proteomes" id="UP000236630">
    <property type="component" value="Unassembled WGS sequence"/>
</dbReference>
<accession>A0A2H5QLV4</accession>
<dbReference type="GO" id="GO:0005200">
    <property type="term" value="F:structural constituent of cytoskeleton"/>
    <property type="evidence" value="ECO:0007669"/>
    <property type="project" value="InterPro"/>
</dbReference>
<keyword evidence="7" id="KW-0342">GTP-binding</keyword>
<keyword evidence="4" id="KW-0493">Microtubule</keyword>
<evidence type="ECO:0000259" key="10">
    <source>
        <dbReference type="Pfam" id="PF03953"/>
    </source>
</evidence>
<comment type="similarity">
    <text evidence="2">Belongs to the tubulin family.</text>
</comment>
<name>A0A2H5QLV4_CITUN</name>
<evidence type="ECO:0000313" key="11">
    <source>
        <dbReference type="EMBL" id="GAY65609.1"/>
    </source>
</evidence>
<sequence length="126" mass="13797">MKHYRQLLPFSSSSSRRFAAIAAVLIISSAAIQFVDWCQTGFKCGINYQPPTVVSGGDFTSAQRAVCVISNSTNVARDFSRIDHKYEKGEFFEAREDLAALEMDYEEAGAESGKGENGNNGDDLCL</sequence>
<evidence type="ECO:0000256" key="8">
    <source>
        <dbReference type="ARBA" id="ARBA00049117"/>
    </source>
</evidence>
<dbReference type="GO" id="GO:0005874">
    <property type="term" value="C:microtubule"/>
    <property type="evidence" value="ECO:0007669"/>
    <property type="project" value="UniProtKB-KW"/>
</dbReference>
<dbReference type="GO" id="GO:0005525">
    <property type="term" value="F:GTP binding"/>
    <property type="evidence" value="ECO:0007669"/>
    <property type="project" value="UniProtKB-KW"/>
</dbReference>
<evidence type="ECO:0000256" key="5">
    <source>
        <dbReference type="ARBA" id="ARBA00022741"/>
    </source>
</evidence>
<keyword evidence="6" id="KW-0378">Hydrolase</keyword>
<dbReference type="Gene3D" id="1.10.287.600">
    <property type="entry name" value="Helix hairpin bin"/>
    <property type="match status" value="1"/>
</dbReference>
<dbReference type="InterPro" id="IPR037103">
    <property type="entry name" value="Tubulin/FtsZ-like_C"/>
</dbReference>
<dbReference type="InterPro" id="IPR023123">
    <property type="entry name" value="Tubulin_C"/>
</dbReference>
<dbReference type="InterPro" id="IPR000217">
    <property type="entry name" value="Tubulin"/>
</dbReference>
<evidence type="ECO:0000256" key="2">
    <source>
        <dbReference type="ARBA" id="ARBA00009636"/>
    </source>
</evidence>
<dbReference type="PRINTS" id="PR01162">
    <property type="entry name" value="ALPHATUBULIN"/>
</dbReference>
<dbReference type="InterPro" id="IPR002452">
    <property type="entry name" value="Alpha_tubulin"/>
</dbReference>
<keyword evidence="3" id="KW-0963">Cytoplasm</keyword>
<evidence type="ECO:0000256" key="7">
    <source>
        <dbReference type="ARBA" id="ARBA00023134"/>
    </source>
</evidence>
<dbReference type="InterPro" id="IPR008280">
    <property type="entry name" value="Tub_FtsZ_C"/>
</dbReference>
<evidence type="ECO:0000256" key="1">
    <source>
        <dbReference type="ARBA" id="ARBA00004496"/>
    </source>
</evidence>
<keyword evidence="5" id="KW-0547">Nucleotide-binding</keyword>
<protein>
    <recommendedName>
        <fullName evidence="10">Tubulin/FtsZ 2-layer sandwich domain-containing protein</fullName>
    </recommendedName>
</protein>
<evidence type="ECO:0000256" key="9">
    <source>
        <dbReference type="SAM" id="MobiDB-lite"/>
    </source>
</evidence>
<evidence type="ECO:0000256" key="6">
    <source>
        <dbReference type="ARBA" id="ARBA00022801"/>
    </source>
</evidence>
<dbReference type="GO" id="GO:0016787">
    <property type="term" value="F:hydrolase activity"/>
    <property type="evidence" value="ECO:0007669"/>
    <property type="project" value="UniProtKB-KW"/>
</dbReference>
<dbReference type="InterPro" id="IPR018316">
    <property type="entry name" value="Tubulin/FtsZ_2-layer-sand-dom"/>
</dbReference>
<dbReference type="SUPFAM" id="SSF55307">
    <property type="entry name" value="Tubulin C-terminal domain-like"/>
    <property type="match status" value="1"/>
</dbReference>
<reference evidence="11 12" key="1">
    <citation type="journal article" date="2017" name="Front. Genet.">
        <title>Draft sequencing of the heterozygous diploid genome of Satsuma (Citrus unshiu Marc.) using a hybrid assembly approach.</title>
        <authorList>
            <person name="Shimizu T."/>
            <person name="Tanizawa Y."/>
            <person name="Mochizuki T."/>
            <person name="Nagasaki H."/>
            <person name="Yoshioka T."/>
            <person name="Toyoda A."/>
            <person name="Fujiyama A."/>
            <person name="Kaminuma E."/>
            <person name="Nakamura Y."/>
        </authorList>
    </citation>
    <scope>NUCLEOTIDE SEQUENCE [LARGE SCALE GENOMIC DNA]</scope>
    <source>
        <strain evidence="12">cv. Miyagawa wase</strain>
    </source>
</reference>